<dbReference type="PIRSF" id="PIRSF005956">
    <property type="entry name" value="BtpA"/>
    <property type="match status" value="1"/>
</dbReference>
<dbReference type="Pfam" id="PF03437">
    <property type="entry name" value="BtpA"/>
    <property type="match status" value="1"/>
</dbReference>
<dbReference type="SUPFAM" id="SSF51366">
    <property type="entry name" value="Ribulose-phoshate binding barrel"/>
    <property type="match status" value="1"/>
</dbReference>
<sequence length="260" mass="28077">MLDFSKKPLIGMVHLEPLPGSYRYGGDLETVLENALKDARTLEEAGFDALIVENFGDAPYPSKAEPPTVAAMAVIARAIAEEVSIPVGVNVLRNDAVAAYSIAYAARADFIRVNVLSGVAFTDQGIIEGVAWELARLRKLLPSKIAVFADVHVKHAVHFGDFASALLDTVERGGADAIIVTGRRTGEPVDVGRLRLAKRISPVPVLVGSGVTPDNLGKLWRHADGFIVGTWIKEGGRVRAEKARRLLEATKRLRATPWRA</sequence>
<keyword evidence="3" id="KW-1185">Reference proteome</keyword>
<evidence type="ECO:0008006" key="4">
    <source>
        <dbReference type="Google" id="ProtNLM"/>
    </source>
</evidence>
<dbReference type="eggNOG" id="arCOG01982">
    <property type="taxonomic scope" value="Archaea"/>
</dbReference>
<dbReference type="AlphaFoldDB" id="F8AIF1"/>
<name>F8AIF1_PYRYC</name>
<gene>
    <name evidence="2" type="ordered locus">PYCH_19010</name>
</gene>
<dbReference type="Proteomes" id="UP000008386">
    <property type="component" value="Chromosome"/>
</dbReference>
<dbReference type="NCBIfam" id="TIGR00259">
    <property type="entry name" value="thylakoid_BtpA"/>
    <property type="match status" value="1"/>
</dbReference>
<dbReference type="KEGG" id="pya:PYCH_19010"/>
<evidence type="ECO:0000313" key="2">
    <source>
        <dbReference type="EMBL" id="AEH25556.1"/>
    </source>
</evidence>
<dbReference type="InterPro" id="IPR011060">
    <property type="entry name" value="RibuloseP-bd_barrel"/>
</dbReference>
<organism evidence="2 3">
    <name type="scientific">Pyrococcus yayanosii (strain CH1 / JCM 16557)</name>
    <dbReference type="NCBI Taxonomy" id="529709"/>
    <lineage>
        <taxon>Archaea</taxon>
        <taxon>Methanobacteriati</taxon>
        <taxon>Methanobacteriota</taxon>
        <taxon>Thermococci</taxon>
        <taxon>Thermococcales</taxon>
        <taxon>Thermococcaceae</taxon>
        <taxon>Pyrococcus</taxon>
    </lineage>
</organism>
<dbReference type="HOGENOM" id="CLU_075239_1_0_2"/>
<evidence type="ECO:0000256" key="1">
    <source>
        <dbReference type="ARBA" id="ARBA00006007"/>
    </source>
</evidence>
<dbReference type="STRING" id="529709.PYCH_19010"/>
<dbReference type="EMBL" id="CP002779">
    <property type="protein sequence ID" value="AEH25556.1"/>
    <property type="molecule type" value="Genomic_DNA"/>
</dbReference>
<accession>F8AIF1</accession>
<dbReference type="PANTHER" id="PTHR21381">
    <property type="entry name" value="ZGC:162297"/>
    <property type="match status" value="1"/>
</dbReference>
<comment type="similarity">
    <text evidence="1">Belongs to the BtpA family.</text>
</comment>
<evidence type="ECO:0000313" key="3">
    <source>
        <dbReference type="Proteomes" id="UP000008386"/>
    </source>
</evidence>
<dbReference type="PANTHER" id="PTHR21381:SF3">
    <property type="entry name" value="SGC REGION PROTEIN SGCQ-RELATED"/>
    <property type="match status" value="1"/>
</dbReference>
<protein>
    <recommendedName>
        <fullName evidence="4">BtpA family protein</fullName>
    </recommendedName>
</protein>
<reference evidence="2 3" key="1">
    <citation type="journal article" date="2011" name="J. Bacteriol.">
        <title>Complete genome sequence of the obligate piezophilic hyperthermophilic archaeon Pyrococcus yayanosii CH1.</title>
        <authorList>
            <person name="Jun X."/>
            <person name="Lupeng L."/>
            <person name="Minjuan X."/>
            <person name="Oger P."/>
            <person name="Fengping W."/>
            <person name="Jebbar M."/>
            <person name="Xiang X."/>
        </authorList>
    </citation>
    <scope>NUCLEOTIDE SEQUENCE [LARGE SCALE GENOMIC DNA]</scope>
    <source>
        <strain evidence="3">CH1 / JCM 16557</strain>
    </source>
</reference>
<proteinExistence type="inferred from homology"/>
<dbReference type="InterPro" id="IPR005137">
    <property type="entry name" value="BtpA"/>
</dbReference>
<dbReference type="CDD" id="cd04722">
    <property type="entry name" value="TIM_phosphate_binding"/>
    <property type="match status" value="1"/>
</dbReference>